<reference evidence="4 5" key="1">
    <citation type="journal article" date="2011" name="Science">
        <title>The ecoresponsive genome of Daphnia pulex.</title>
        <authorList>
            <person name="Colbourne J.K."/>
            <person name="Pfrender M.E."/>
            <person name="Gilbert D."/>
            <person name="Thomas W.K."/>
            <person name="Tucker A."/>
            <person name="Oakley T.H."/>
            <person name="Tokishita S."/>
            <person name="Aerts A."/>
            <person name="Arnold G.J."/>
            <person name="Basu M.K."/>
            <person name="Bauer D.J."/>
            <person name="Caceres C.E."/>
            <person name="Carmel L."/>
            <person name="Casola C."/>
            <person name="Choi J.H."/>
            <person name="Detter J.C."/>
            <person name="Dong Q."/>
            <person name="Dusheyko S."/>
            <person name="Eads B.D."/>
            <person name="Frohlich T."/>
            <person name="Geiler-Samerotte K.A."/>
            <person name="Gerlach D."/>
            <person name="Hatcher P."/>
            <person name="Jogdeo S."/>
            <person name="Krijgsveld J."/>
            <person name="Kriventseva E.V."/>
            <person name="Kultz D."/>
            <person name="Laforsch C."/>
            <person name="Lindquist E."/>
            <person name="Lopez J."/>
            <person name="Manak J.R."/>
            <person name="Muller J."/>
            <person name="Pangilinan J."/>
            <person name="Patwardhan R.P."/>
            <person name="Pitluck S."/>
            <person name="Pritham E.J."/>
            <person name="Rechtsteiner A."/>
            <person name="Rho M."/>
            <person name="Rogozin I.B."/>
            <person name="Sakarya O."/>
            <person name="Salamov A."/>
            <person name="Schaack S."/>
            <person name="Shapiro H."/>
            <person name="Shiga Y."/>
            <person name="Skalitzky C."/>
            <person name="Smith Z."/>
            <person name="Souvorov A."/>
            <person name="Sung W."/>
            <person name="Tang Z."/>
            <person name="Tsuchiya D."/>
            <person name="Tu H."/>
            <person name="Vos H."/>
            <person name="Wang M."/>
            <person name="Wolf Y.I."/>
            <person name="Yamagata H."/>
            <person name="Yamada T."/>
            <person name="Ye Y."/>
            <person name="Shaw J.R."/>
            <person name="Andrews J."/>
            <person name="Crease T.J."/>
            <person name="Tang H."/>
            <person name="Lucas S.M."/>
            <person name="Robertson H.M."/>
            <person name="Bork P."/>
            <person name="Koonin E.V."/>
            <person name="Zdobnov E.M."/>
            <person name="Grigoriev I.V."/>
            <person name="Lynch M."/>
            <person name="Boore J.L."/>
        </authorList>
    </citation>
    <scope>NUCLEOTIDE SEQUENCE [LARGE SCALE GENOMIC DNA]</scope>
</reference>
<feature type="compositionally biased region" description="Acidic residues" evidence="1">
    <location>
        <begin position="147"/>
        <end position="181"/>
    </location>
</feature>
<feature type="signal peptide" evidence="2">
    <location>
        <begin position="1"/>
        <end position="18"/>
    </location>
</feature>
<proteinExistence type="predicted"/>
<evidence type="ECO:0000256" key="1">
    <source>
        <dbReference type="SAM" id="MobiDB-lite"/>
    </source>
</evidence>
<dbReference type="PANTHER" id="PTHR21177">
    <property type="entry name" value="IP06524P-RELATED"/>
    <property type="match status" value="1"/>
</dbReference>
<accession>E9G919</accession>
<keyword evidence="5" id="KW-1185">Reference proteome</keyword>
<dbReference type="Pfam" id="PF16033">
    <property type="entry name" value="DUF4789"/>
    <property type="match status" value="1"/>
</dbReference>
<feature type="chain" id="PRO_5003240119" description="DUF4789 domain-containing protein" evidence="2">
    <location>
        <begin position="19"/>
        <end position="541"/>
    </location>
</feature>
<feature type="compositionally biased region" description="Acidic residues" evidence="1">
    <location>
        <begin position="70"/>
        <end position="85"/>
    </location>
</feature>
<dbReference type="Proteomes" id="UP000000305">
    <property type="component" value="Unassembled WGS sequence"/>
</dbReference>
<dbReference type="PANTHER" id="PTHR21177:SF4">
    <property type="entry name" value="IP06524P"/>
    <property type="match status" value="1"/>
</dbReference>
<feature type="domain" description="DUF4789" evidence="3">
    <location>
        <begin position="421"/>
        <end position="515"/>
    </location>
</feature>
<protein>
    <recommendedName>
        <fullName evidence="3">DUF4789 domain-containing protein</fullName>
    </recommendedName>
</protein>
<evidence type="ECO:0000313" key="5">
    <source>
        <dbReference type="Proteomes" id="UP000000305"/>
    </source>
</evidence>
<name>E9G919_DAPPU</name>
<dbReference type="EMBL" id="GL732535">
    <property type="protein sequence ID" value="EFX84074.1"/>
    <property type="molecule type" value="Genomic_DNA"/>
</dbReference>
<feature type="region of interest" description="Disordered" evidence="1">
    <location>
        <begin position="70"/>
        <end position="307"/>
    </location>
</feature>
<dbReference type="HOGENOM" id="CLU_503686_0_0_1"/>
<keyword evidence="2" id="KW-0732">Signal</keyword>
<dbReference type="InterPro" id="IPR031993">
    <property type="entry name" value="DUF4789"/>
</dbReference>
<feature type="compositionally biased region" description="Acidic residues" evidence="1">
    <location>
        <begin position="211"/>
        <end position="241"/>
    </location>
</feature>
<dbReference type="InParanoid" id="E9G919"/>
<dbReference type="STRING" id="6669.E9G919"/>
<feature type="compositionally biased region" description="Acidic residues" evidence="1">
    <location>
        <begin position="109"/>
        <end position="134"/>
    </location>
</feature>
<dbReference type="KEGG" id="dpx:DAPPUDRAFT_315201"/>
<evidence type="ECO:0000259" key="3">
    <source>
        <dbReference type="Pfam" id="PF16033"/>
    </source>
</evidence>
<dbReference type="AlphaFoldDB" id="E9G919"/>
<evidence type="ECO:0000313" key="4">
    <source>
        <dbReference type="EMBL" id="EFX84074.1"/>
    </source>
</evidence>
<sequence>MGVSVNFLLTAVVAWSFAGQILFICSGDAYPTNEFFFQDEPHTLVRRGIVQKKFHTSKIKNNAIETILDDTMIDQDSGDEPDEEIGSGLLDGSGDQPDGEIESGLVDGNDGEPDEEIELESVDGSGDEPDEEIESGLVDGIGNEQGGETESELVDGSDGEPDEEIESESVDEPEREIESELVDGSVDQPDGEIESGLVDGNDGESDKEIELESVDGNDGEPDEEIESESVDEPEREIESELVDGNGNKQDGETESELVDGNGEKSDEEIESGLVDGNGDKPDGESEPGFQPKPETTEQNSVVIPTTRPPPLELVSIKVCGQRYYCPKGSRGPCPANEILVEENGSDSNPAESYCSAYSNYPWDGCLSKVSQETESSSLSARCNLKSTAEPCTGYPPSYRYDPVTKTCRPAASSKGDWLVYECGTDQVYLGLNRQMGSCQCMKEFHLIYTAENKCYEPFTRGPCEKNMWLVPSSRREANCRPSPCPEKQIDGKHFYWKGHFHGPAGCYKPGTRGPCPERSTFIVTDYVLGHSRCERDWNFSI</sequence>
<dbReference type="OrthoDB" id="6328618at2759"/>
<gene>
    <name evidence="4" type="ORF">DAPPUDRAFT_315201</name>
</gene>
<evidence type="ECO:0000256" key="2">
    <source>
        <dbReference type="SAM" id="SignalP"/>
    </source>
</evidence>
<organism evidence="4 5">
    <name type="scientific">Daphnia pulex</name>
    <name type="common">Water flea</name>
    <dbReference type="NCBI Taxonomy" id="6669"/>
    <lineage>
        <taxon>Eukaryota</taxon>
        <taxon>Metazoa</taxon>
        <taxon>Ecdysozoa</taxon>
        <taxon>Arthropoda</taxon>
        <taxon>Crustacea</taxon>
        <taxon>Branchiopoda</taxon>
        <taxon>Diplostraca</taxon>
        <taxon>Cladocera</taxon>
        <taxon>Anomopoda</taxon>
        <taxon>Daphniidae</taxon>
        <taxon>Daphnia</taxon>
    </lineage>
</organism>